<feature type="compositionally biased region" description="Basic and acidic residues" evidence="1">
    <location>
        <begin position="156"/>
        <end position="178"/>
    </location>
</feature>
<keyword evidence="3" id="KW-1185">Reference proteome</keyword>
<dbReference type="Gramene" id="TKV97470">
    <property type="protein sequence ID" value="TKV97470"/>
    <property type="gene ID" value="SEVIR_9G496650v2"/>
</dbReference>
<reference evidence="2" key="1">
    <citation type="submission" date="2019-03" db="EMBL/GenBank/DDBJ databases">
        <title>WGS assembly of Setaria viridis.</title>
        <authorList>
            <person name="Huang P."/>
            <person name="Jenkins J."/>
            <person name="Grimwood J."/>
            <person name="Barry K."/>
            <person name="Healey A."/>
            <person name="Mamidi S."/>
            <person name="Sreedasyam A."/>
            <person name="Shu S."/>
            <person name="Feldman M."/>
            <person name="Wu J."/>
            <person name="Yu Y."/>
            <person name="Chen C."/>
            <person name="Johnson J."/>
            <person name="Rokhsar D."/>
            <person name="Baxter I."/>
            <person name="Schmutz J."/>
            <person name="Brutnell T."/>
            <person name="Kellogg E."/>
        </authorList>
    </citation>
    <scope>NUCLEOTIDE SEQUENCE [LARGE SCALE GENOMIC DNA]</scope>
</reference>
<evidence type="ECO:0000313" key="2">
    <source>
        <dbReference type="EMBL" id="TKV97470.1"/>
    </source>
</evidence>
<name>A0A4U6T6Q3_SETVI</name>
<feature type="region of interest" description="Disordered" evidence="1">
    <location>
        <begin position="1"/>
        <end position="29"/>
    </location>
</feature>
<accession>A0A4U6T6Q3</accession>
<feature type="compositionally biased region" description="Polar residues" evidence="1">
    <location>
        <begin position="110"/>
        <end position="132"/>
    </location>
</feature>
<evidence type="ECO:0000313" key="3">
    <source>
        <dbReference type="Proteomes" id="UP000298652"/>
    </source>
</evidence>
<protein>
    <submittedName>
        <fullName evidence="2">Uncharacterized protein</fullName>
    </submittedName>
</protein>
<evidence type="ECO:0000256" key="1">
    <source>
        <dbReference type="SAM" id="MobiDB-lite"/>
    </source>
</evidence>
<organism evidence="2 3">
    <name type="scientific">Setaria viridis</name>
    <name type="common">Green bristlegrass</name>
    <name type="synonym">Setaria italica subsp. viridis</name>
    <dbReference type="NCBI Taxonomy" id="4556"/>
    <lineage>
        <taxon>Eukaryota</taxon>
        <taxon>Viridiplantae</taxon>
        <taxon>Streptophyta</taxon>
        <taxon>Embryophyta</taxon>
        <taxon>Tracheophyta</taxon>
        <taxon>Spermatophyta</taxon>
        <taxon>Magnoliopsida</taxon>
        <taxon>Liliopsida</taxon>
        <taxon>Poales</taxon>
        <taxon>Poaceae</taxon>
        <taxon>PACMAD clade</taxon>
        <taxon>Panicoideae</taxon>
        <taxon>Panicodae</taxon>
        <taxon>Paniceae</taxon>
        <taxon>Cenchrinae</taxon>
        <taxon>Setaria</taxon>
    </lineage>
</organism>
<proteinExistence type="predicted"/>
<gene>
    <name evidence="2" type="ORF">SEVIR_9G496650v2</name>
</gene>
<dbReference type="Proteomes" id="UP000298652">
    <property type="component" value="Chromosome 9"/>
</dbReference>
<feature type="compositionally biased region" description="Basic and acidic residues" evidence="1">
    <location>
        <begin position="139"/>
        <end position="149"/>
    </location>
</feature>
<feature type="region of interest" description="Disordered" evidence="1">
    <location>
        <begin position="86"/>
        <end position="178"/>
    </location>
</feature>
<dbReference type="AlphaFoldDB" id="A0A4U6T6Q3"/>
<sequence length="178" mass="19251">MHAGEPNNLHDLPFHPGPQPSMVANSTRQAHQVDVPVAVHHLGFPLEPSDPNTYVSGVLTPTPTTPVTGTIGASHIGSTRVSYGTAAPLRGTRSPRGTPTCCAPCRSRSRPITTSGRSPNTTHQRRGQTPQGTLLAPRQPEHRRPRDARQAVLHVGAEDLHSRREPAEREPRKTTCCK</sequence>
<dbReference type="EMBL" id="CM016560">
    <property type="protein sequence ID" value="TKV97470.1"/>
    <property type="molecule type" value="Genomic_DNA"/>
</dbReference>